<keyword evidence="4 6" id="KW-0067">ATP-binding</keyword>
<evidence type="ECO:0000313" key="7">
    <source>
        <dbReference type="Proteomes" id="UP000886785"/>
    </source>
</evidence>
<comment type="caution">
    <text evidence="6">The sequence shown here is derived from an EMBL/GenBank/DDBJ whole genome shotgun (WGS) entry which is preliminary data.</text>
</comment>
<dbReference type="InterPro" id="IPR017871">
    <property type="entry name" value="ABC_transporter-like_CS"/>
</dbReference>
<evidence type="ECO:0000256" key="2">
    <source>
        <dbReference type="ARBA" id="ARBA00022448"/>
    </source>
</evidence>
<dbReference type="InterPro" id="IPR003593">
    <property type="entry name" value="AAA+_ATPase"/>
</dbReference>
<reference evidence="6" key="1">
    <citation type="submission" date="2020-10" db="EMBL/GenBank/DDBJ databases">
        <authorList>
            <person name="Gilroy R."/>
        </authorList>
    </citation>
    <scope>NUCLEOTIDE SEQUENCE</scope>
    <source>
        <strain evidence="6">ChiSjej1B19-7085</strain>
    </source>
</reference>
<gene>
    <name evidence="6" type="ORF">IAA54_04960</name>
</gene>
<evidence type="ECO:0000256" key="1">
    <source>
        <dbReference type="ARBA" id="ARBA00005417"/>
    </source>
</evidence>
<dbReference type="Pfam" id="PF00005">
    <property type="entry name" value="ABC_tran"/>
    <property type="match status" value="1"/>
</dbReference>
<evidence type="ECO:0000259" key="5">
    <source>
        <dbReference type="PROSITE" id="PS50893"/>
    </source>
</evidence>
<reference evidence="6" key="2">
    <citation type="journal article" date="2021" name="PeerJ">
        <title>Extensive microbial diversity within the chicken gut microbiome revealed by metagenomics and culture.</title>
        <authorList>
            <person name="Gilroy R."/>
            <person name="Ravi A."/>
            <person name="Getino M."/>
            <person name="Pursley I."/>
            <person name="Horton D.L."/>
            <person name="Alikhan N.F."/>
            <person name="Baker D."/>
            <person name="Gharbi K."/>
            <person name="Hall N."/>
            <person name="Watson M."/>
            <person name="Adriaenssens E.M."/>
            <person name="Foster-Nyarko E."/>
            <person name="Jarju S."/>
            <person name="Secka A."/>
            <person name="Antonio M."/>
            <person name="Oren A."/>
            <person name="Chaudhuri R.R."/>
            <person name="La Ragione R."/>
            <person name="Hildebrand F."/>
            <person name="Pallen M.J."/>
        </authorList>
    </citation>
    <scope>NUCLEOTIDE SEQUENCE</scope>
    <source>
        <strain evidence="6">ChiSjej1B19-7085</strain>
    </source>
</reference>
<dbReference type="InterPro" id="IPR027417">
    <property type="entry name" value="P-loop_NTPase"/>
</dbReference>
<keyword evidence="2" id="KW-0813">Transport</keyword>
<sequence>MILEAKNVSFAYRRRGKAVLQNVSLTVESGEITGLFAPSGYGKTTLCRLLAGYEKPDSGQILLDGKPLSSYRGFCPVQMIWQNPETAVDPLIRLGETLREAGGVEDRILDALHIAPAWLSRYPTELSGGELQRFCIARALRPELKFLLCDETTAMLDLITQAQIWDFLITEARERGLGMLIVSHSAALLERLCAKVKHLPMASKT</sequence>
<dbReference type="EMBL" id="DVHF01000054">
    <property type="protein sequence ID" value="HIR56998.1"/>
    <property type="molecule type" value="Genomic_DNA"/>
</dbReference>
<name>A0A9D1DQC3_9FIRM</name>
<keyword evidence="3" id="KW-0547">Nucleotide-binding</keyword>
<dbReference type="PROSITE" id="PS00211">
    <property type="entry name" value="ABC_TRANSPORTER_1"/>
    <property type="match status" value="1"/>
</dbReference>
<accession>A0A9D1DQC3</accession>
<dbReference type="PROSITE" id="PS50893">
    <property type="entry name" value="ABC_TRANSPORTER_2"/>
    <property type="match status" value="1"/>
</dbReference>
<dbReference type="PANTHER" id="PTHR43776">
    <property type="entry name" value="TRANSPORT ATP-BINDING PROTEIN"/>
    <property type="match status" value="1"/>
</dbReference>
<dbReference type="SMART" id="SM00382">
    <property type="entry name" value="AAA"/>
    <property type="match status" value="1"/>
</dbReference>
<proteinExistence type="inferred from homology"/>
<dbReference type="GO" id="GO:0055085">
    <property type="term" value="P:transmembrane transport"/>
    <property type="evidence" value="ECO:0007669"/>
    <property type="project" value="UniProtKB-ARBA"/>
</dbReference>
<dbReference type="PANTHER" id="PTHR43776:SF7">
    <property type="entry name" value="D,D-DIPEPTIDE TRANSPORT ATP-BINDING PROTEIN DDPF-RELATED"/>
    <property type="match status" value="1"/>
</dbReference>
<evidence type="ECO:0000256" key="4">
    <source>
        <dbReference type="ARBA" id="ARBA00022840"/>
    </source>
</evidence>
<dbReference type="GO" id="GO:0005524">
    <property type="term" value="F:ATP binding"/>
    <property type="evidence" value="ECO:0007669"/>
    <property type="project" value="UniProtKB-KW"/>
</dbReference>
<organism evidence="6 7">
    <name type="scientific">Candidatus Gallacutalibacter pullicola</name>
    <dbReference type="NCBI Taxonomy" id="2840830"/>
    <lineage>
        <taxon>Bacteria</taxon>
        <taxon>Bacillati</taxon>
        <taxon>Bacillota</taxon>
        <taxon>Clostridia</taxon>
        <taxon>Eubacteriales</taxon>
        <taxon>Candidatus Gallacutalibacter</taxon>
    </lineage>
</organism>
<dbReference type="InterPro" id="IPR003439">
    <property type="entry name" value="ABC_transporter-like_ATP-bd"/>
</dbReference>
<feature type="domain" description="ABC transporter" evidence="5">
    <location>
        <begin position="3"/>
        <end position="205"/>
    </location>
</feature>
<comment type="similarity">
    <text evidence="1">Belongs to the ABC transporter superfamily.</text>
</comment>
<dbReference type="AlphaFoldDB" id="A0A9D1DQC3"/>
<dbReference type="SUPFAM" id="SSF52540">
    <property type="entry name" value="P-loop containing nucleoside triphosphate hydrolases"/>
    <property type="match status" value="1"/>
</dbReference>
<dbReference type="Gene3D" id="3.40.50.300">
    <property type="entry name" value="P-loop containing nucleotide triphosphate hydrolases"/>
    <property type="match status" value="1"/>
</dbReference>
<dbReference type="GO" id="GO:0016887">
    <property type="term" value="F:ATP hydrolysis activity"/>
    <property type="evidence" value="ECO:0007669"/>
    <property type="project" value="InterPro"/>
</dbReference>
<evidence type="ECO:0000313" key="6">
    <source>
        <dbReference type="EMBL" id="HIR56998.1"/>
    </source>
</evidence>
<evidence type="ECO:0000256" key="3">
    <source>
        <dbReference type="ARBA" id="ARBA00022741"/>
    </source>
</evidence>
<dbReference type="Proteomes" id="UP000886785">
    <property type="component" value="Unassembled WGS sequence"/>
</dbReference>
<dbReference type="InterPro" id="IPR050319">
    <property type="entry name" value="ABC_transp_ATP-bind"/>
</dbReference>
<protein>
    <submittedName>
        <fullName evidence="6">ATP-binding cassette domain-containing protein</fullName>
    </submittedName>
</protein>